<proteinExistence type="inferred from homology"/>
<accession>A0A6A5ZRP3</accession>
<dbReference type="InterPro" id="IPR000182">
    <property type="entry name" value="GNAT_dom"/>
</dbReference>
<organism evidence="5 6">
    <name type="scientific">Lophiotrema nucula</name>
    <dbReference type="NCBI Taxonomy" id="690887"/>
    <lineage>
        <taxon>Eukaryota</taxon>
        <taxon>Fungi</taxon>
        <taxon>Dikarya</taxon>
        <taxon>Ascomycota</taxon>
        <taxon>Pezizomycotina</taxon>
        <taxon>Dothideomycetes</taxon>
        <taxon>Pleosporomycetidae</taxon>
        <taxon>Pleosporales</taxon>
        <taxon>Lophiotremataceae</taxon>
        <taxon>Lophiotrema</taxon>
    </lineage>
</organism>
<dbReference type="InterPro" id="IPR016181">
    <property type="entry name" value="Acyl_CoA_acyltransferase"/>
</dbReference>
<gene>
    <name evidence="5" type="ORF">BDV96DRAFT_639993</name>
</gene>
<reference evidence="5" key="1">
    <citation type="journal article" date="2020" name="Stud. Mycol.">
        <title>101 Dothideomycetes genomes: a test case for predicting lifestyles and emergence of pathogens.</title>
        <authorList>
            <person name="Haridas S."/>
            <person name="Albert R."/>
            <person name="Binder M."/>
            <person name="Bloem J."/>
            <person name="Labutti K."/>
            <person name="Salamov A."/>
            <person name="Andreopoulos B."/>
            <person name="Baker S."/>
            <person name="Barry K."/>
            <person name="Bills G."/>
            <person name="Bluhm B."/>
            <person name="Cannon C."/>
            <person name="Castanera R."/>
            <person name="Culley D."/>
            <person name="Daum C."/>
            <person name="Ezra D."/>
            <person name="Gonzalez J."/>
            <person name="Henrissat B."/>
            <person name="Kuo A."/>
            <person name="Liang C."/>
            <person name="Lipzen A."/>
            <person name="Lutzoni F."/>
            <person name="Magnuson J."/>
            <person name="Mondo S."/>
            <person name="Nolan M."/>
            <person name="Ohm R."/>
            <person name="Pangilinan J."/>
            <person name="Park H.-J."/>
            <person name="Ramirez L."/>
            <person name="Alfaro M."/>
            <person name="Sun H."/>
            <person name="Tritt A."/>
            <person name="Yoshinaga Y."/>
            <person name="Zwiers L.-H."/>
            <person name="Turgeon B."/>
            <person name="Goodwin S."/>
            <person name="Spatafora J."/>
            <person name="Crous P."/>
            <person name="Grigoriev I."/>
        </authorList>
    </citation>
    <scope>NUCLEOTIDE SEQUENCE</scope>
    <source>
        <strain evidence="5">CBS 627.86</strain>
    </source>
</reference>
<keyword evidence="2 5" id="KW-0012">Acyltransferase</keyword>
<dbReference type="PANTHER" id="PTHR43792">
    <property type="entry name" value="GNAT FAMILY, PUTATIVE (AFU_ORTHOLOGUE AFUA_3G00765)-RELATED-RELATED"/>
    <property type="match status" value="1"/>
</dbReference>
<keyword evidence="1 5" id="KW-0808">Transferase</keyword>
<comment type="similarity">
    <text evidence="3">Belongs to the acetyltransferase family. RimJ subfamily.</text>
</comment>
<name>A0A6A5ZRP3_9PLEO</name>
<dbReference type="PANTHER" id="PTHR43792:SF8">
    <property type="entry name" value="[RIBOSOMAL PROTEIN US5]-ALANINE N-ACETYLTRANSFERASE"/>
    <property type="match status" value="1"/>
</dbReference>
<evidence type="ECO:0000313" key="6">
    <source>
        <dbReference type="Proteomes" id="UP000799770"/>
    </source>
</evidence>
<dbReference type="Proteomes" id="UP000799770">
    <property type="component" value="Unassembled WGS sequence"/>
</dbReference>
<dbReference type="Pfam" id="PF13302">
    <property type="entry name" value="Acetyltransf_3"/>
    <property type="match status" value="1"/>
</dbReference>
<keyword evidence="6" id="KW-1185">Reference proteome</keyword>
<dbReference type="Gene3D" id="3.40.630.30">
    <property type="match status" value="1"/>
</dbReference>
<protein>
    <submittedName>
        <fullName evidence="5">Acyl-CoA N-acyltransferase</fullName>
    </submittedName>
</protein>
<dbReference type="InterPro" id="IPR051531">
    <property type="entry name" value="N-acetyltransferase"/>
</dbReference>
<dbReference type="OrthoDB" id="630895at2759"/>
<dbReference type="AlphaFoldDB" id="A0A6A5ZRP3"/>
<evidence type="ECO:0000313" key="5">
    <source>
        <dbReference type="EMBL" id="KAF2121916.1"/>
    </source>
</evidence>
<dbReference type="SUPFAM" id="SSF55729">
    <property type="entry name" value="Acyl-CoA N-acyltransferases (Nat)"/>
    <property type="match status" value="1"/>
</dbReference>
<dbReference type="EMBL" id="ML977311">
    <property type="protein sequence ID" value="KAF2121916.1"/>
    <property type="molecule type" value="Genomic_DNA"/>
</dbReference>
<dbReference type="GO" id="GO:0016747">
    <property type="term" value="F:acyltransferase activity, transferring groups other than amino-acyl groups"/>
    <property type="evidence" value="ECO:0007669"/>
    <property type="project" value="InterPro"/>
</dbReference>
<evidence type="ECO:0000256" key="1">
    <source>
        <dbReference type="ARBA" id="ARBA00022679"/>
    </source>
</evidence>
<sequence>MSAGTTPAHPAIMTDQIQAGAAVPADSPIPTPIVQTSRLILRAMHSPDAPTLQKLCAPFEITKYMSLAFAHPYTLQHAETWVAMQVANPGQAYVICLKESPERVIGGIGIKPGSDVQAHCAEVGYWIGIPYWGKAYTTEALRAFTSYIYTERHDTYRRLFAGVFEGNDGSMKCLERCGYVKEGIFKGHVEKHGQTLDLHMFGLTRTDWEESWTGKEVRRWNEEDKVWIWA</sequence>
<feature type="domain" description="N-acetyltransferase" evidence="4">
    <location>
        <begin position="39"/>
        <end position="197"/>
    </location>
</feature>
<dbReference type="PROSITE" id="PS51186">
    <property type="entry name" value="GNAT"/>
    <property type="match status" value="1"/>
</dbReference>
<evidence type="ECO:0000256" key="2">
    <source>
        <dbReference type="ARBA" id="ARBA00023315"/>
    </source>
</evidence>
<evidence type="ECO:0000256" key="3">
    <source>
        <dbReference type="ARBA" id="ARBA00038502"/>
    </source>
</evidence>
<evidence type="ECO:0000259" key="4">
    <source>
        <dbReference type="PROSITE" id="PS51186"/>
    </source>
</evidence>